<keyword evidence="1" id="KW-0479">Metal-binding</keyword>
<evidence type="ECO:0000256" key="6">
    <source>
        <dbReference type="PROSITE-ProRule" id="PRU00042"/>
    </source>
</evidence>
<name>A0A6A5YN86_9PLEO</name>
<keyword evidence="4" id="KW-0804">Transcription</keyword>
<evidence type="ECO:0000313" key="9">
    <source>
        <dbReference type="EMBL" id="KAF2108616.1"/>
    </source>
</evidence>
<dbReference type="EMBL" id="ML977346">
    <property type="protein sequence ID" value="KAF2108616.1"/>
    <property type="molecule type" value="Genomic_DNA"/>
</dbReference>
<keyword evidence="6" id="KW-0863">Zinc-finger</keyword>
<dbReference type="PROSITE" id="PS50048">
    <property type="entry name" value="ZN2_CY6_FUNGAL_2"/>
    <property type="match status" value="1"/>
</dbReference>
<dbReference type="PANTHER" id="PTHR47660:SF3">
    <property type="entry name" value="FINGER DOMAIN PROTEIN, PUTATIVE (AFU_ORTHOLOGUE AFUA_4G03310)-RELATED"/>
    <property type="match status" value="1"/>
</dbReference>
<evidence type="ECO:0000256" key="5">
    <source>
        <dbReference type="ARBA" id="ARBA00023242"/>
    </source>
</evidence>
<dbReference type="CDD" id="cd00067">
    <property type="entry name" value="GAL4"/>
    <property type="match status" value="1"/>
</dbReference>
<dbReference type="InterPro" id="IPR036864">
    <property type="entry name" value="Zn2-C6_fun-type_DNA-bd_sf"/>
</dbReference>
<dbReference type="InterPro" id="IPR001138">
    <property type="entry name" value="Zn2Cys6_DnaBD"/>
</dbReference>
<dbReference type="GO" id="GO:0008270">
    <property type="term" value="F:zinc ion binding"/>
    <property type="evidence" value="ECO:0007669"/>
    <property type="project" value="UniProtKB-KW"/>
</dbReference>
<evidence type="ECO:0000256" key="1">
    <source>
        <dbReference type="ARBA" id="ARBA00022723"/>
    </source>
</evidence>
<dbReference type="Pfam" id="PF00172">
    <property type="entry name" value="Zn_clus"/>
    <property type="match status" value="1"/>
</dbReference>
<dbReference type="PROSITE" id="PS50157">
    <property type="entry name" value="ZINC_FINGER_C2H2_2"/>
    <property type="match status" value="1"/>
</dbReference>
<reference evidence="9" key="1">
    <citation type="journal article" date="2020" name="Stud. Mycol.">
        <title>101 Dothideomycetes genomes: a test case for predicting lifestyles and emergence of pathogens.</title>
        <authorList>
            <person name="Haridas S."/>
            <person name="Albert R."/>
            <person name="Binder M."/>
            <person name="Bloem J."/>
            <person name="Labutti K."/>
            <person name="Salamov A."/>
            <person name="Andreopoulos B."/>
            <person name="Baker S."/>
            <person name="Barry K."/>
            <person name="Bills G."/>
            <person name="Bluhm B."/>
            <person name="Cannon C."/>
            <person name="Castanera R."/>
            <person name="Culley D."/>
            <person name="Daum C."/>
            <person name="Ezra D."/>
            <person name="Gonzalez J."/>
            <person name="Henrissat B."/>
            <person name="Kuo A."/>
            <person name="Liang C."/>
            <person name="Lipzen A."/>
            <person name="Lutzoni F."/>
            <person name="Magnuson J."/>
            <person name="Mondo S."/>
            <person name="Nolan M."/>
            <person name="Ohm R."/>
            <person name="Pangilinan J."/>
            <person name="Park H.-J."/>
            <person name="Ramirez L."/>
            <person name="Alfaro M."/>
            <person name="Sun H."/>
            <person name="Tritt A."/>
            <person name="Yoshinaga Y."/>
            <person name="Zwiers L.-H."/>
            <person name="Turgeon B."/>
            <person name="Goodwin S."/>
            <person name="Spatafora J."/>
            <person name="Crous P."/>
            <person name="Grigoriev I."/>
        </authorList>
    </citation>
    <scope>NUCLEOTIDE SEQUENCE</scope>
    <source>
        <strain evidence="9">CBS 627.86</strain>
    </source>
</reference>
<dbReference type="AlphaFoldDB" id="A0A6A5YN86"/>
<dbReference type="Proteomes" id="UP000799770">
    <property type="component" value="Unassembled WGS sequence"/>
</dbReference>
<evidence type="ECO:0000256" key="4">
    <source>
        <dbReference type="ARBA" id="ARBA00023163"/>
    </source>
</evidence>
<dbReference type="InterPro" id="IPR013087">
    <property type="entry name" value="Znf_C2H2_type"/>
</dbReference>
<organism evidence="9 10">
    <name type="scientific">Lophiotrema nucula</name>
    <dbReference type="NCBI Taxonomy" id="690887"/>
    <lineage>
        <taxon>Eukaryota</taxon>
        <taxon>Fungi</taxon>
        <taxon>Dikarya</taxon>
        <taxon>Ascomycota</taxon>
        <taxon>Pezizomycotina</taxon>
        <taxon>Dothideomycetes</taxon>
        <taxon>Pleosporomycetidae</taxon>
        <taxon>Pleosporales</taxon>
        <taxon>Lophiotremataceae</taxon>
        <taxon>Lophiotrema</taxon>
    </lineage>
</organism>
<dbReference type="Gene3D" id="4.10.240.10">
    <property type="entry name" value="Zn(2)-C6 fungal-type DNA-binding domain"/>
    <property type="match status" value="1"/>
</dbReference>
<evidence type="ECO:0000256" key="2">
    <source>
        <dbReference type="ARBA" id="ARBA00022833"/>
    </source>
</evidence>
<keyword evidence="5" id="KW-0539">Nucleus</keyword>
<feature type="domain" description="Zn(2)-C6 fungal-type" evidence="7">
    <location>
        <begin position="39"/>
        <end position="69"/>
    </location>
</feature>
<keyword evidence="2" id="KW-0862">Zinc</keyword>
<evidence type="ECO:0000256" key="3">
    <source>
        <dbReference type="ARBA" id="ARBA00023015"/>
    </source>
</evidence>
<keyword evidence="3" id="KW-0805">Transcription regulation</keyword>
<feature type="domain" description="C2H2-type" evidence="8">
    <location>
        <begin position="5"/>
        <end position="33"/>
    </location>
</feature>
<dbReference type="PROSITE" id="PS00463">
    <property type="entry name" value="ZN2_CY6_FUNGAL_1"/>
    <property type="match status" value="1"/>
</dbReference>
<proteinExistence type="predicted"/>
<protein>
    <recommendedName>
        <fullName evidence="11">Zn(2)-C6 fungal-type domain-containing protein</fullName>
    </recommendedName>
</protein>
<dbReference type="SMART" id="SM00066">
    <property type="entry name" value="GAL4"/>
    <property type="match status" value="1"/>
</dbReference>
<evidence type="ECO:0000259" key="7">
    <source>
        <dbReference type="PROSITE" id="PS50048"/>
    </source>
</evidence>
<sequence length="484" mass="54268">MDNRLQCHICTKTFTQKSSLVRHSKRCAPGPAPSLRQKSCRQCTNSKTRCDLRRPRCSRCESRDTLCEYIVPMTRGTRVGTHSPEQDAGSEPFEASGDLFYTADVPVSFAEAPHGLMSADMNLNLNSPLASFGFADTCDMSTTPVFNLLAEKDPFGVSSWPFATTIDTLSGPLAAPANAFNFALSAESSGTSPDSGDFSSPDDWLLWNTSAPQSTPPLVKHSMETLLRVMKTWPKALAKGFQAPPMLHFTHAHPDTALRPMANCIALTKVWASQSVGASEMVRQAIIQEMRGLFESYRTLDERHLLSALQALVMYTIMLMFPGQGQVAVSLVDPAIYLCLQRVVSYVARTGLMLTEERDNERPSWESWVHVTAKRRAVFSLYLLHWSYSVHHGLQSFECSQLGFMPAPAPKFLWQAESKEKWEELYNRWLGQWGESPYMMREFAAIQAGTALERRTEIWLEDADELGVLFFSIGTTVHPCVEWW</sequence>
<dbReference type="SUPFAM" id="SSF57701">
    <property type="entry name" value="Zn2/Cys6 DNA-binding domain"/>
    <property type="match status" value="1"/>
</dbReference>
<gene>
    <name evidence="9" type="ORF">BDV96DRAFT_255835</name>
</gene>
<evidence type="ECO:0008006" key="11">
    <source>
        <dbReference type="Google" id="ProtNLM"/>
    </source>
</evidence>
<dbReference type="PANTHER" id="PTHR47660">
    <property type="entry name" value="TRANSCRIPTION FACTOR WITH C2H2 AND ZN(2)-CYS(6) DNA BINDING DOMAIN (EUROFUNG)-RELATED-RELATED"/>
    <property type="match status" value="1"/>
</dbReference>
<evidence type="ECO:0000313" key="10">
    <source>
        <dbReference type="Proteomes" id="UP000799770"/>
    </source>
</evidence>
<dbReference type="OrthoDB" id="2441642at2759"/>
<keyword evidence="10" id="KW-1185">Reference proteome</keyword>
<evidence type="ECO:0000259" key="8">
    <source>
        <dbReference type="PROSITE" id="PS50157"/>
    </source>
</evidence>
<accession>A0A6A5YN86</accession>
<dbReference type="GO" id="GO:0000981">
    <property type="term" value="F:DNA-binding transcription factor activity, RNA polymerase II-specific"/>
    <property type="evidence" value="ECO:0007669"/>
    <property type="project" value="InterPro"/>
</dbReference>